<organism evidence="1 2">
    <name type="scientific">Nocardioides jiangsuensis</name>
    <dbReference type="NCBI Taxonomy" id="2866161"/>
    <lineage>
        <taxon>Bacteria</taxon>
        <taxon>Bacillati</taxon>
        <taxon>Actinomycetota</taxon>
        <taxon>Actinomycetes</taxon>
        <taxon>Propionibacteriales</taxon>
        <taxon>Nocardioidaceae</taxon>
        <taxon>Nocardioides</taxon>
    </lineage>
</organism>
<protein>
    <submittedName>
        <fullName evidence="1">FAD-binding protein</fullName>
    </submittedName>
</protein>
<evidence type="ECO:0000313" key="1">
    <source>
        <dbReference type="EMBL" id="MBY9073880.1"/>
    </source>
</evidence>
<dbReference type="InterPro" id="IPR036188">
    <property type="entry name" value="FAD/NAD-bd_sf"/>
</dbReference>
<dbReference type="PANTHER" id="PTHR43422:SF3">
    <property type="entry name" value="THIAMINE THIAZOLE SYNTHASE"/>
    <property type="match status" value="1"/>
</dbReference>
<dbReference type="Proteomes" id="UP000754710">
    <property type="component" value="Unassembled WGS sequence"/>
</dbReference>
<comment type="caution">
    <text evidence="1">The sequence shown here is derived from an EMBL/GenBank/DDBJ whole genome shotgun (WGS) entry which is preliminary data.</text>
</comment>
<proteinExistence type="predicted"/>
<dbReference type="PANTHER" id="PTHR43422">
    <property type="entry name" value="THIAMINE THIAZOLE SYNTHASE"/>
    <property type="match status" value="1"/>
</dbReference>
<reference evidence="1 2" key="1">
    <citation type="submission" date="2021-08" db="EMBL/GenBank/DDBJ databases">
        <title>Nocardioides bacterium WL0053 sp. nov., isolated from the sediment.</title>
        <authorList>
            <person name="Wang L."/>
            <person name="Zhang D."/>
            <person name="Zhang A."/>
        </authorList>
    </citation>
    <scope>NUCLEOTIDE SEQUENCE [LARGE SCALE GENOMIC DNA]</scope>
    <source>
        <strain evidence="1 2">WL0053</strain>
    </source>
</reference>
<gene>
    <name evidence="1" type="ORF">K1X13_03500</name>
</gene>
<evidence type="ECO:0000313" key="2">
    <source>
        <dbReference type="Proteomes" id="UP000754710"/>
    </source>
</evidence>
<keyword evidence="2" id="KW-1185">Reference proteome</keyword>
<sequence length="446" mass="48532">MAGLLAAAVLAEVFDHVTVVERDRLPPDAAPRRGVPQGRHVHVLLSRGAKAIDELLPGLLAELTRAGGVTVANLNRMSLEFGGHLLCQDDAESDPTHLQTRPFLEGHVLRRVRGLSRTTTLDGHDVVDLLWDREGGRVVGATVVPRSSPGEPRRLSADLVVVATGRSGRVGAWLRQHGYDEPKEEELAIDLVYVSRLVRMDRALTRGRDAVVVSANPERPTGVAALRQEDDLWVVSVEGFAGHHPPTDPDAWLEMAVRLAPPDLAPAIRGAVMVTDLSAHRFPANLWRRFDKLDRFPEGLLVTGDAVCSFNPVYGQGMTVAALEALALRDSLRGGTRDLATRFFKRAAKPVRLAWQSAVGGDLSMPPEVVPGPRPLPVRAVNAYLDHYLEAAEHDAEMAWSFLKVTGFDEPTRALFTPHALRRIAASRRHGAEEHALVGAEGQGRG</sequence>
<name>A0ABS7RFR6_9ACTN</name>
<dbReference type="SUPFAM" id="SSF51905">
    <property type="entry name" value="FAD/NAD(P)-binding domain"/>
    <property type="match status" value="1"/>
</dbReference>
<dbReference type="Gene3D" id="3.50.50.60">
    <property type="entry name" value="FAD/NAD(P)-binding domain"/>
    <property type="match status" value="1"/>
</dbReference>
<accession>A0ABS7RFR6</accession>
<dbReference type="EMBL" id="JAIEZQ010000001">
    <property type="protein sequence ID" value="MBY9073880.1"/>
    <property type="molecule type" value="Genomic_DNA"/>
</dbReference>